<feature type="non-terminal residue" evidence="1">
    <location>
        <position position="93"/>
    </location>
</feature>
<gene>
    <name evidence="1" type="ORF">VSR73_19755</name>
</gene>
<organism evidence="1 2">
    <name type="scientific">Paraburkholderia ferrariae</name>
    <dbReference type="NCBI Taxonomy" id="386056"/>
    <lineage>
        <taxon>Bacteria</taxon>
        <taxon>Pseudomonadati</taxon>
        <taxon>Pseudomonadota</taxon>
        <taxon>Betaproteobacteria</taxon>
        <taxon>Burkholderiales</taxon>
        <taxon>Burkholderiaceae</taxon>
        <taxon>Paraburkholderia</taxon>
    </lineage>
</organism>
<evidence type="ECO:0000313" key="2">
    <source>
        <dbReference type="Proteomes" id="UP001489897"/>
    </source>
</evidence>
<comment type="caution">
    <text evidence="1">The sequence shown here is derived from an EMBL/GenBank/DDBJ whole genome shotgun (WGS) entry which is preliminary data.</text>
</comment>
<sequence>MEQASHGQPDFTSRSKNRLQDVICVTRIPVFRAFDEGAGRREAWGESLVAAGSAGDSKLSGRLNEVKKPVDRSPDSLHNLVSLLLTQQRRKKP</sequence>
<keyword evidence="2" id="KW-1185">Reference proteome</keyword>
<evidence type="ECO:0000313" key="1">
    <source>
        <dbReference type="EMBL" id="MEM5423297.1"/>
    </source>
</evidence>
<reference evidence="1 2" key="1">
    <citation type="submission" date="2024-01" db="EMBL/GenBank/DDBJ databases">
        <title>The diversity of rhizobia nodulating Mimosa spp. in eleven states of Brazil covering several biomes is determined by host plant, location, and edaphic factors.</title>
        <authorList>
            <person name="Rouws L."/>
            <person name="Barauna A."/>
            <person name="Beukes C."/>
            <person name="De Faria S.M."/>
            <person name="Gross E."/>
            <person name="Dos Reis Junior F.B."/>
            <person name="Simon M."/>
            <person name="Maluk M."/>
            <person name="Odee D.W."/>
            <person name="Kenicer G."/>
            <person name="Young J.P.W."/>
            <person name="Reis V.M."/>
            <person name="Zilli J."/>
            <person name="James E.K."/>
        </authorList>
    </citation>
    <scope>NUCLEOTIDE SEQUENCE [LARGE SCALE GENOMIC DNA]</scope>
    <source>
        <strain evidence="1 2">JPY167</strain>
    </source>
</reference>
<dbReference type="Proteomes" id="UP001489897">
    <property type="component" value="Unassembled WGS sequence"/>
</dbReference>
<accession>A0ABU9RTA2</accession>
<dbReference type="EMBL" id="JAYMRV010000005">
    <property type="protein sequence ID" value="MEM5423297.1"/>
    <property type="molecule type" value="Genomic_DNA"/>
</dbReference>
<proteinExistence type="predicted"/>
<name>A0ABU9RTA2_9BURK</name>
<protein>
    <submittedName>
        <fullName evidence="1">Uncharacterized protein</fullName>
    </submittedName>
</protein>
<dbReference type="RefSeq" id="WP_342947971.1">
    <property type="nucleotide sequence ID" value="NZ_JAYMRV010000005.1"/>
</dbReference>